<feature type="transmembrane region" description="Helical" evidence="2">
    <location>
        <begin position="397"/>
        <end position="418"/>
    </location>
</feature>
<feature type="compositionally biased region" description="Polar residues" evidence="1">
    <location>
        <begin position="1"/>
        <end position="20"/>
    </location>
</feature>
<dbReference type="RefSeq" id="WP_074630582.1">
    <property type="nucleotide sequence ID" value="NZ_FNKY01000001.1"/>
</dbReference>
<protein>
    <recommendedName>
        <fullName evidence="5">SMODS and SLOG-associating 2TM effector domain-containing protein</fullName>
    </recommendedName>
</protein>
<evidence type="ECO:0000256" key="1">
    <source>
        <dbReference type="SAM" id="MobiDB-lite"/>
    </source>
</evidence>
<proteinExistence type="predicted"/>
<comment type="caution">
    <text evidence="3">The sequence shown here is derived from an EMBL/GenBank/DDBJ whole genome shotgun (WGS) entry which is preliminary data.</text>
</comment>
<dbReference type="Gene3D" id="3.40.50.450">
    <property type="match status" value="1"/>
</dbReference>
<evidence type="ECO:0000256" key="2">
    <source>
        <dbReference type="SAM" id="Phobius"/>
    </source>
</evidence>
<evidence type="ECO:0008006" key="5">
    <source>
        <dbReference type="Google" id="ProtNLM"/>
    </source>
</evidence>
<evidence type="ECO:0000313" key="3">
    <source>
        <dbReference type="EMBL" id="SDQ33421.1"/>
    </source>
</evidence>
<feature type="transmembrane region" description="Helical" evidence="2">
    <location>
        <begin position="618"/>
        <end position="638"/>
    </location>
</feature>
<keyword evidence="2" id="KW-0472">Membrane</keyword>
<sequence>MSSIINKQSSVNSPSPSKNDAPSLPRLVLRIGFAGNKDLANSECPQLKITLDGILQILGDELTNIAPYGSDSSNDTSFSKFFSSAPPLLRLITGLCEGADAIAGEALEEINKTSDPGKDFRRFNSELAAILPFDVVTYRQCRDESFRNEFDRQLAVCSWIQVLDGIYDKPDDSELNKLSSEQEKKNRRDLANLRRARAYRAQGAFLLRHSDILIAAANPDANKDKAGGTMETIRSALAFGLPVIFINTGKENNNVQLIDPGNPNENLNSVLAEPAPSYEEYKARLIAWVNQLAIGFDKSTKFDNKYDTDLLREYFGFERKTNKWNIWFREKSGYSKLLKWSFQFRRKCWGNFRSFFRSGLSPKQEKTHEPFQSYRERARQLNYLYSDLYRGAFLSNYLMAIGAVFLATVSLTLLTGVTPNNQPPLALLIILGTLKLIIVTYILLNTKQANIGEWNEKAIDYRYLAERLRSMYYLPLAGSHQPPKTTSFTSRKIRQSAADWLFNSLVRAISPADLKDTKPVEIQSNSGNGTVTIKKLLTISAEDTVTQVRDCWIGEQIKYHESNALTMGDMNAFIEKTASNLNRIVIAIVCFDLILIGGEQLHLYSEYWENFAKAATPWLITISVILPAIIAALGGIRFQAECQRLAERSEVMRTILEKRDLVLVDQTLNRIVCDKKLAHSQPACSRLMDSTDSYIGGWALDSLHLTEHVAISFSQEVSEWSVLYAREVSDPG</sequence>
<organism evidence="3 4">
    <name type="scientific">Nitrosospira multiformis</name>
    <dbReference type="NCBI Taxonomy" id="1231"/>
    <lineage>
        <taxon>Bacteria</taxon>
        <taxon>Pseudomonadati</taxon>
        <taxon>Pseudomonadota</taxon>
        <taxon>Betaproteobacteria</taxon>
        <taxon>Nitrosomonadales</taxon>
        <taxon>Nitrosomonadaceae</taxon>
        <taxon>Nitrosospira</taxon>
    </lineage>
</organism>
<feature type="transmembrane region" description="Helical" evidence="2">
    <location>
        <begin position="424"/>
        <end position="444"/>
    </location>
</feature>
<name>A0ABY0T6H8_9PROT</name>
<dbReference type="EMBL" id="FNKY01000001">
    <property type="protein sequence ID" value="SDQ33421.1"/>
    <property type="molecule type" value="Genomic_DNA"/>
</dbReference>
<feature type="region of interest" description="Disordered" evidence="1">
    <location>
        <begin position="1"/>
        <end position="23"/>
    </location>
</feature>
<keyword evidence="2" id="KW-1133">Transmembrane helix</keyword>
<dbReference type="Proteomes" id="UP000183471">
    <property type="component" value="Unassembled WGS sequence"/>
</dbReference>
<evidence type="ECO:0000313" key="4">
    <source>
        <dbReference type="Proteomes" id="UP000183471"/>
    </source>
</evidence>
<keyword evidence="4" id="KW-1185">Reference proteome</keyword>
<keyword evidence="2" id="KW-0812">Transmembrane</keyword>
<gene>
    <name evidence="3" type="ORF">SAMN05216402_0428</name>
</gene>
<reference evidence="3 4" key="1">
    <citation type="submission" date="2016-10" db="EMBL/GenBank/DDBJ databases">
        <authorList>
            <person name="Varghese N."/>
            <person name="Submissions S."/>
        </authorList>
    </citation>
    <scope>NUCLEOTIDE SEQUENCE [LARGE SCALE GENOMIC DNA]</scope>
    <source>
        <strain evidence="3 4">Nl1</strain>
    </source>
</reference>
<feature type="transmembrane region" description="Helical" evidence="2">
    <location>
        <begin position="580"/>
        <end position="598"/>
    </location>
</feature>
<accession>A0ABY0T6H8</accession>